<reference evidence="1 2" key="1">
    <citation type="journal article" date="2013" name="PLoS ONE">
        <title>Poles Apart: Arctic and Antarctic Octadecabacter strains Share High Genome Plasticity and a New Type of Xanthorhodopsin.</title>
        <authorList>
            <person name="Vollmers J."/>
            <person name="Voget S."/>
            <person name="Dietrich S."/>
            <person name="Gollnow K."/>
            <person name="Smits M."/>
            <person name="Meyer K."/>
            <person name="Brinkhoff T."/>
            <person name="Simon M."/>
            <person name="Daniel R."/>
        </authorList>
    </citation>
    <scope>NUCLEOTIDE SEQUENCE [LARGE SCALE GENOMIC DNA]</scope>
    <source>
        <strain evidence="1 2">238</strain>
    </source>
</reference>
<dbReference type="OrthoDB" id="9826987at2"/>
<organism evidence="1 2">
    <name type="scientific">Octadecabacter arcticus 238</name>
    <dbReference type="NCBI Taxonomy" id="391616"/>
    <lineage>
        <taxon>Bacteria</taxon>
        <taxon>Pseudomonadati</taxon>
        <taxon>Pseudomonadota</taxon>
        <taxon>Alphaproteobacteria</taxon>
        <taxon>Rhodobacterales</taxon>
        <taxon>Roseobacteraceae</taxon>
        <taxon>Octadecabacter</taxon>
    </lineage>
</organism>
<dbReference type="STRING" id="391616.OA238_c17400"/>
<dbReference type="EMBL" id="CP003742">
    <property type="protein sequence ID" value="AGI71854.1"/>
    <property type="molecule type" value="Genomic_DNA"/>
</dbReference>
<dbReference type="AlphaFoldDB" id="M9RGX2"/>
<dbReference type="HOGENOM" id="CLU_1546070_0_0_5"/>
<protein>
    <submittedName>
        <fullName evidence="1">Uncharacterized protein</fullName>
    </submittedName>
</protein>
<evidence type="ECO:0000313" key="1">
    <source>
        <dbReference type="EMBL" id="AGI71854.1"/>
    </source>
</evidence>
<dbReference type="Proteomes" id="UP000004688">
    <property type="component" value="Chromosome"/>
</dbReference>
<evidence type="ECO:0000313" key="2">
    <source>
        <dbReference type="Proteomes" id="UP000004688"/>
    </source>
</evidence>
<accession>M9RGX2</accession>
<gene>
    <name evidence="1" type="ORF">OA238_c17400</name>
</gene>
<dbReference type="KEGG" id="oar:OA238_c17400"/>
<sequence length="173" mass="19451">MDDYRDFEADFWSREGQIPVIETIQRQLVSISRSFDSLPQVIMNELEAMADEHGENAKEAFLRTTTRDFLFKSELPGPDAATALKALRALSDHHEKLAEVFEKVRRSLPSGMPTRNRPGDAYAVIYASICMCREDGAINVPKAVKETGPFFRLLSDLFQLFGITTSGVMVEFG</sequence>
<name>M9RGX2_9RHOB</name>
<keyword evidence="2" id="KW-1185">Reference proteome</keyword>
<dbReference type="RefSeq" id="WP_015495006.1">
    <property type="nucleotide sequence ID" value="NC_020908.1"/>
</dbReference>
<proteinExistence type="predicted"/>